<organism evidence="6 7">
    <name type="scientific">Sphingomonas ursincola</name>
    <dbReference type="NCBI Taxonomy" id="56361"/>
    <lineage>
        <taxon>Bacteria</taxon>
        <taxon>Pseudomonadati</taxon>
        <taxon>Pseudomonadota</taxon>
        <taxon>Alphaproteobacteria</taxon>
        <taxon>Sphingomonadales</taxon>
        <taxon>Sphingomonadaceae</taxon>
        <taxon>Sphingomonas</taxon>
    </lineage>
</organism>
<name>A0A7V8U8A6_9SPHN</name>
<dbReference type="Proteomes" id="UP000589292">
    <property type="component" value="Unassembled WGS sequence"/>
</dbReference>
<feature type="transmembrane region" description="Helical" evidence="4">
    <location>
        <begin position="156"/>
        <end position="175"/>
    </location>
</feature>
<gene>
    <name evidence="6" type="ORF">FG486_05765</name>
</gene>
<evidence type="ECO:0000256" key="2">
    <source>
        <dbReference type="ARBA" id="ARBA00022989"/>
    </source>
</evidence>
<evidence type="ECO:0000256" key="3">
    <source>
        <dbReference type="ARBA" id="ARBA00023136"/>
    </source>
</evidence>
<evidence type="ECO:0000259" key="5">
    <source>
        <dbReference type="PROSITE" id="PS50850"/>
    </source>
</evidence>
<dbReference type="Gene3D" id="1.20.1250.20">
    <property type="entry name" value="MFS general substrate transporter like domains"/>
    <property type="match status" value="2"/>
</dbReference>
<dbReference type="Pfam" id="PF07690">
    <property type="entry name" value="MFS_1"/>
    <property type="match status" value="1"/>
</dbReference>
<feature type="transmembrane region" description="Helical" evidence="4">
    <location>
        <begin position="324"/>
        <end position="343"/>
    </location>
</feature>
<feature type="transmembrane region" description="Helical" evidence="4">
    <location>
        <begin position="297"/>
        <end position="318"/>
    </location>
</feature>
<proteinExistence type="predicted"/>
<feature type="domain" description="Major facilitator superfamily (MFS) profile" evidence="5">
    <location>
        <begin position="24"/>
        <end position="410"/>
    </location>
</feature>
<dbReference type="PANTHER" id="PTHR23528">
    <property type="match status" value="1"/>
</dbReference>
<feature type="transmembrane region" description="Helical" evidence="4">
    <location>
        <begin position="122"/>
        <end position="144"/>
    </location>
</feature>
<dbReference type="SUPFAM" id="SSF103473">
    <property type="entry name" value="MFS general substrate transporter"/>
    <property type="match status" value="1"/>
</dbReference>
<accession>A0A7V8U8A6</accession>
<dbReference type="CDD" id="cd06174">
    <property type="entry name" value="MFS"/>
    <property type="match status" value="1"/>
</dbReference>
<evidence type="ECO:0000313" key="7">
    <source>
        <dbReference type="Proteomes" id="UP000589292"/>
    </source>
</evidence>
<feature type="transmembrane region" description="Helical" evidence="4">
    <location>
        <begin position="355"/>
        <end position="377"/>
    </location>
</feature>
<reference evidence="6 7" key="1">
    <citation type="journal article" date="1994" name="Int. J. Syst. Bacteriol.">
        <title>Phylogenetic positions of novel aerobic, bacteriochlorophyll a-containing bacteria and description of Roseococcus thiosulfatophilus gen. nov., sp. nov., Erythromicrobium ramosum gen. nov., sp. nov., and Erythrobacter litoralis sp. nov.</title>
        <authorList>
            <person name="Yurkov V."/>
            <person name="Stackebrandt E."/>
            <person name="Holmes A."/>
            <person name="Fuerst J.A."/>
            <person name="Hugenholtz P."/>
            <person name="Golecki J."/>
            <person name="Gad'on N."/>
            <person name="Gorlenko V.M."/>
            <person name="Kompantseva E.I."/>
            <person name="Drews G."/>
        </authorList>
    </citation>
    <scope>NUCLEOTIDE SEQUENCE [LARGE SCALE GENOMIC DNA]</scope>
    <source>
        <strain evidence="6 7">KR-99</strain>
    </source>
</reference>
<feature type="transmembrane region" description="Helical" evidence="4">
    <location>
        <begin position="67"/>
        <end position="89"/>
    </location>
</feature>
<dbReference type="InterPro" id="IPR011701">
    <property type="entry name" value="MFS"/>
</dbReference>
<dbReference type="EMBL" id="VDES01000001">
    <property type="protein sequence ID" value="MBA1373838.1"/>
    <property type="molecule type" value="Genomic_DNA"/>
</dbReference>
<dbReference type="InterPro" id="IPR020846">
    <property type="entry name" value="MFS_dom"/>
</dbReference>
<dbReference type="GO" id="GO:0022857">
    <property type="term" value="F:transmembrane transporter activity"/>
    <property type="evidence" value="ECO:0007669"/>
    <property type="project" value="InterPro"/>
</dbReference>
<keyword evidence="7" id="KW-1185">Reference proteome</keyword>
<feature type="transmembrane region" description="Helical" evidence="4">
    <location>
        <begin position="187"/>
        <end position="205"/>
    </location>
</feature>
<dbReference type="PROSITE" id="PS50850">
    <property type="entry name" value="MFS"/>
    <property type="match status" value="1"/>
</dbReference>
<keyword evidence="3 4" id="KW-0472">Membrane</keyword>
<feature type="transmembrane region" description="Helical" evidence="4">
    <location>
        <begin position="234"/>
        <end position="253"/>
    </location>
</feature>
<dbReference type="PANTHER" id="PTHR23528:SF1">
    <property type="entry name" value="MAJOR FACILITATOR SUPERFAMILY (MFS) PROFILE DOMAIN-CONTAINING PROTEIN"/>
    <property type="match status" value="1"/>
</dbReference>
<keyword evidence="2 4" id="KW-1133">Transmembrane helix</keyword>
<dbReference type="InterPro" id="IPR036259">
    <property type="entry name" value="MFS_trans_sf"/>
</dbReference>
<evidence type="ECO:0000313" key="6">
    <source>
        <dbReference type="EMBL" id="MBA1373838.1"/>
    </source>
</evidence>
<dbReference type="AlphaFoldDB" id="A0A7V8U8A6"/>
<evidence type="ECO:0000256" key="1">
    <source>
        <dbReference type="ARBA" id="ARBA00022692"/>
    </source>
</evidence>
<feature type="transmembrane region" description="Helical" evidence="4">
    <location>
        <begin position="383"/>
        <end position="404"/>
    </location>
</feature>
<feature type="transmembrane region" description="Helical" evidence="4">
    <location>
        <begin position="265"/>
        <end position="285"/>
    </location>
</feature>
<feature type="transmembrane region" description="Helical" evidence="4">
    <location>
        <begin position="32"/>
        <end position="55"/>
    </location>
</feature>
<protein>
    <submittedName>
        <fullName evidence="6">MFS transporter</fullName>
    </submittedName>
</protein>
<sequence>MKAEVAGTGHERWAADIVTVPPARLSPAFLPLYALAYAGGVIAYTPFLMLVLPARVTELAGGDDVRWLGYIVFAGALSASLAGVASGWLSDVTRRRRTWVAAGLAATVLLQLAIVWCDTVMVLLWLVVAWQIALNLMLTPLIAWAGDVVPDDRKGLLGGLLSLAPPLGALSAMLLPEAAEQGLAGRTATIAAMTLVLVLPLLLFARSGPFPDADRSTRQSAAIARAASVVQRVWLARLLMQLSGAALAAYLYFWLRSLDPMMDDAAKMLLYATGLGLSVGAALLLGRWSDRHGRPFLALALTALVAAAGLLVMALAGTPATAKLAYLAFVTANAAFLALHASQTLRILPDAASRGLGIGLFNLTNTAPSLIMPWIAITMVPDFGYASLFLVLALLALAAALLLLSLPHDA</sequence>
<evidence type="ECO:0000256" key="4">
    <source>
        <dbReference type="SAM" id="Phobius"/>
    </source>
</evidence>
<comment type="caution">
    <text evidence="6">The sequence shown here is derived from an EMBL/GenBank/DDBJ whole genome shotgun (WGS) entry which is preliminary data.</text>
</comment>
<feature type="transmembrane region" description="Helical" evidence="4">
    <location>
        <begin position="98"/>
        <end position="116"/>
    </location>
</feature>
<keyword evidence="1 4" id="KW-0812">Transmembrane</keyword>